<evidence type="ECO:0000256" key="1">
    <source>
        <dbReference type="SAM" id="SignalP"/>
    </source>
</evidence>
<dbReference type="SUPFAM" id="SSF51556">
    <property type="entry name" value="Metallo-dependent hydrolases"/>
    <property type="match status" value="1"/>
</dbReference>
<dbReference type="PANTHER" id="PTHR22642:SF2">
    <property type="entry name" value="PROTEIN LONG AFTER FAR-RED 3"/>
    <property type="match status" value="1"/>
</dbReference>
<dbReference type="SUPFAM" id="SSF51338">
    <property type="entry name" value="Composite domain of metallo-dependent hydrolases"/>
    <property type="match status" value="1"/>
</dbReference>
<dbReference type="PANTHER" id="PTHR22642">
    <property type="entry name" value="IMIDAZOLONEPROPIONASE"/>
    <property type="match status" value="1"/>
</dbReference>
<keyword evidence="1" id="KW-0732">Signal</keyword>
<accession>A0A1W0CEP7</accession>
<protein>
    <submittedName>
        <fullName evidence="3">Amidohydrolase</fullName>
    </submittedName>
</protein>
<dbReference type="RefSeq" id="WP_081556759.1">
    <property type="nucleotide sequence ID" value="NZ_MUKV01000040.1"/>
</dbReference>
<dbReference type="Pfam" id="PF07969">
    <property type="entry name" value="Amidohydro_3"/>
    <property type="match status" value="1"/>
</dbReference>
<feature type="chain" id="PRO_5013161957" evidence="1">
    <location>
        <begin position="22"/>
        <end position="586"/>
    </location>
</feature>
<comment type="caution">
    <text evidence="3">The sequence shown here is derived from an EMBL/GenBank/DDBJ whole genome shotgun (WGS) entry which is preliminary data.</text>
</comment>
<dbReference type="InterPro" id="IPR033932">
    <property type="entry name" value="YtcJ-like"/>
</dbReference>
<sequence length="586" mass="63315">MLLKHSLFTLGVLFLSLAASAAPRSGMILHGGNIYSADATQPHPEAVGVANGKIVIVGDYAVVAKAMGPSATRLDLQGKFLMPGLIDTHVHTGFAGFQSMTEAFPDTLGTAEQIRDFVRQKQNSPKLRLGNILYFSNVSLSYWENLEPIRQVFNSPEFATVPVVLAGADAHTGWVNQAMLKQAGIDQKRLAKLGPSVASHFGQTPQGELNGFVSEAGWDQILQAMPPLDTKTMARAIASGARELNRYGITAWMDPITNIRPASAVFSAKPTARDQGQLPAYAYLARQGRLNGHVTALALVGIHSGPEIIQDVMKLKRRFSGGRLNLGGIKILQDGVIEAPSQSAKLSQPYLNRPDYSGSQDLNQQRFNELIAAADRQHLIAHFHTIGDRAADEALTALAYARARNPEGRTLHSLTHLEVVADRHIQQFKPLNVAASMQFLWSGKDAASTSLLADVNPALRQKLYPAGSLIRSGAIVAGASDWPVSTPNPFHAMYTGITRQGELGELPPAEEKISRQDALQAYTLNAAKVIGLDQQIGSITAGKSADFALIDRNLEKVPVAQLKDAKVLWTMLAGKVIYQQISDQPK</sequence>
<keyword evidence="3" id="KW-0378">Hydrolase</keyword>
<gene>
    <name evidence="3" type="ORF">B0T45_20635</name>
</gene>
<evidence type="ECO:0000259" key="2">
    <source>
        <dbReference type="Pfam" id="PF07969"/>
    </source>
</evidence>
<dbReference type="AlphaFoldDB" id="A0A1W0CEP7"/>
<dbReference type="Gene3D" id="3.20.20.140">
    <property type="entry name" value="Metal-dependent hydrolases"/>
    <property type="match status" value="1"/>
</dbReference>
<organism evidence="3 4">
    <name type="scientific">Chromobacterium haemolyticum</name>
    <dbReference type="NCBI Taxonomy" id="394935"/>
    <lineage>
        <taxon>Bacteria</taxon>
        <taxon>Pseudomonadati</taxon>
        <taxon>Pseudomonadota</taxon>
        <taxon>Betaproteobacteria</taxon>
        <taxon>Neisseriales</taxon>
        <taxon>Chromobacteriaceae</taxon>
        <taxon>Chromobacterium</taxon>
    </lineage>
</organism>
<proteinExistence type="predicted"/>
<dbReference type="InterPro" id="IPR032466">
    <property type="entry name" value="Metal_Hydrolase"/>
</dbReference>
<dbReference type="CDD" id="cd01300">
    <property type="entry name" value="YtcJ_like"/>
    <property type="match status" value="1"/>
</dbReference>
<dbReference type="EMBL" id="MUKV01000040">
    <property type="protein sequence ID" value="OQS33224.1"/>
    <property type="molecule type" value="Genomic_DNA"/>
</dbReference>
<feature type="signal peptide" evidence="1">
    <location>
        <begin position="1"/>
        <end position="21"/>
    </location>
</feature>
<dbReference type="Proteomes" id="UP000192721">
    <property type="component" value="Unassembled WGS sequence"/>
</dbReference>
<dbReference type="InterPro" id="IPR013108">
    <property type="entry name" value="Amidohydro_3"/>
</dbReference>
<dbReference type="GO" id="GO:0016810">
    <property type="term" value="F:hydrolase activity, acting on carbon-nitrogen (but not peptide) bonds"/>
    <property type="evidence" value="ECO:0007669"/>
    <property type="project" value="InterPro"/>
</dbReference>
<evidence type="ECO:0000313" key="4">
    <source>
        <dbReference type="Proteomes" id="UP000192721"/>
    </source>
</evidence>
<dbReference type="Gene3D" id="3.10.310.70">
    <property type="match status" value="1"/>
</dbReference>
<name>A0A1W0CEP7_9NEIS</name>
<dbReference type="InterPro" id="IPR011059">
    <property type="entry name" value="Metal-dep_hydrolase_composite"/>
</dbReference>
<dbReference type="Gene3D" id="2.30.40.10">
    <property type="entry name" value="Urease, subunit C, domain 1"/>
    <property type="match status" value="1"/>
</dbReference>
<feature type="domain" description="Amidohydrolase 3" evidence="2">
    <location>
        <begin position="75"/>
        <end position="578"/>
    </location>
</feature>
<reference evidence="3 4" key="1">
    <citation type="submission" date="2017-02" db="EMBL/GenBank/DDBJ databases">
        <title>Chromobacterium haemolyticum H5244.</title>
        <authorList>
            <person name="Gulvik C.A."/>
        </authorList>
    </citation>
    <scope>NUCLEOTIDE SEQUENCE [LARGE SCALE GENOMIC DNA]</scope>
    <source>
        <strain evidence="3 4">H5244</strain>
    </source>
</reference>
<evidence type="ECO:0000313" key="3">
    <source>
        <dbReference type="EMBL" id="OQS33224.1"/>
    </source>
</evidence>